<dbReference type="EMBL" id="LGUE01000001">
    <property type="protein sequence ID" value="KON91318.1"/>
    <property type="molecule type" value="Genomic_DNA"/>
</dbReference>
<dbReference type="NCBIfam" id="TIGR02876">
    <property type="entry name" value="spore_yqfD"/>
    <property type="match status" value="1"/>
</dbReference>
<evidence type="ECO:0000313" key="1">
    <source>
        <dbReference type="EMBL" id="KON91318.1"/>
    </source>
</evidence>
<organism evidence="1 2">
    <name type="scientific">Rossellomorea marisflavi</name>
    <dbReference type="NCBI Taxonomy" id="189381"/>
    <lineage>
        <taxon>Bacteria</taxon>
        <taxon>Bacillati</taxon>
        <taxon>Bacillota</taxon>
        <taxon>Bacilli</taxon>
        <taxon>Bacillales</taxon>
        <taxon>Bacillaceae</taxon>
        <taxon>Rossellomorea</taxon>
    </lineage>
</organism>
<dbReference type="OrthoDB" id="1640349at2"/>
<name>A0A0M0GNF2_9BACI</name>
<keyword evidence="2" id="KW-1185">Reference proteome</keyword>
<dbReference type="Pfam" id="PF06898">
    <property type="entry name" value="YqfD"/>
    <property type="match status" value="1"/>
</dbReference>
<accession>A0A0M0GNF2</accession>
<dbReference type="Proteomes" id="UP000037405">
    <property type="component" value="Unassembled WGS sequence"/>
</dbReference>
<dbReference type="PATRIC" id="fig|189381.12.peg.479"/>
<dbReference type="AlphaFoldDB" id="A0A0M0GNF2"/>
<reference evidence="2" key="1">
    <citation type="submission" date="2015-07" db="EMBL/GenBank/DDBJ databases">
        <title>Fjat-14235 jcm11544.</title>
        <authorList>
            <person name="Liu B."/>
            <person name="Wang J."/>
            <person name="Zhu Y."/>
            <person name="Liu G."/>
            <person name="Chen Q."/>
            <person name="Chen Z."/>
            <person name="Lan J."/>
            <person name="Che J."/>
            <person name="Ge C."/>
            <person name="Shi H."/>
            <person name="Pan Z."/>
            <person name="Liu X."/>
        </authorList>
    </citation>
    <scope>NUCLEOTIDE SEQUENCE [LARGE SCALE GENOMIC DNA]</scope>
    <source>
        <strain evidence="2">JCM 11544</strain>
    </source>
</reference>
<proteinExistence type="predicted"/>
<dbReference type="RefSeq" id="WP_053426526.1">
    <property type="nucleotide sequence ID" value="NZ_LGUE01000001.1"/>
</dbReference>
<gene>
    <name evidence="1" type="ORF">AF331_01975</name>
</gene>
<dbReference type="STRING" id="189381.GCA_900166615_03914"/>
<comment type="caution">
    <text evidence="1">The sequence shown here is derived from an EMBL/GenBank/DDBJ whole genome shotgun (WGS) entry which is preliminary data.</text>
</comment>
<dbReference type="PIRSF" id="PIRSF029895">
    <property type="entry name" value="SpoIV"/>
    <property type="match status" value="1"/>
</dbReference>
<protein>
    <submittedName>
        <fullName evidence="1">Stage IV sporulation protein</fullName>
    </submittedName>
</protein>
<dbReference type="InterPro" id="IPR010690">
    <property type="entry name" value="YqfD"/>
</dbReference>
<sequence>MKNQWVTFINGKVMVKIEGRVMEPALNALLKAGIPVWDVKRKATGAITFQIAFSDVHKLRHAVRPFDCRVSFLKGEGGPFLLKRIWKNSGFLAGALAFFAIIFILSNMIWGIEIKGASPEVEHQMRKELKSLGLSTGKTQFTVPDVETIQRELSYRMDNITWVGVDLKGTTFHFQVVEKNAPEPGEVTGAQHLVASKKAVIVRMFVEEGDPKVAVTDYVEKGQLLVSGLIGTEDKPKGVPAKGEVFGETWYKTSVDLPLHSTFSVFTGNEKRRFHVGIFGWKLPVWGFGDPEYKDSVKEENTKRLRFLKWETPIAITDTSIKEKEVVDRTYTKKQALAEARKLARNNLLSQLPDDAEIKGEKILHEKFENGKVRVTIHFKVIENIAVGQPLIQGD</sequence>
<evidence type="ECO:0000313" key="2">
    <source>
        <dbReference type="Proteomes" id="UP000037405"/>
    </source>
</evidence>